<dbReference type="PANTHER" id="PTHR39639">
    <property type="entry name" value="CHROMOSOME 16, WHOLE GENOME SHOTGUN SEQUENCE"/>
    <property type="match status" value="1"/>
</dbReference>
<evidence type="ECO:0000313" key="3">
    <source>
        <dbReference type="Proteomes" id="UP000037778"/>
    </source>
</evidence>
<dbReference type="InterPro" id="IPR004919">
    <property type="entry name" value="GmrSD_N"/>
</dbReference>
<evidence type="ECO:0000313" key="2">
    <source>
        <dbReference type="EMBL" id="KOY77018.1"/>
    </source>
</evidence>
<comment type="caution">
    <text evidence="2">The sequence shown here is derived from an EMBL/GenBank/DDBJ whole genome shotgun (WGS) entry which is preliminary data.</text>
</comment>
<dbReference type="PANTHER" id="PTHR39639:SF1">
    <property type="entry name" value="DUF262 DOMAIN-CONTAINING PROTEIN"/>
    <property type="match status" value="1"/>
</dbReference>
<dbReference type="Pfam" id="PF03235">
    <property type="entry name" value="GmrSD_N"/>
    <property type="match status" value="1"/>
</dbReference>
<feature type="domain" description="GmrSD restriction endonucleases N-terminal" evidence="1">
    <location>
        <begin position="20"/>
        <end position="207"/>
    </location>
</feature>
<dbReference type="AlphaFoldDB" id="A0A0N0UVB9"/>
<dbReference type="RefSeq" id="WP_053791332.1">
    <property type="nucleotide sequence ID" value="NZ_JXCY01000002.1"/>
</dbReference>
<gene>
    <name evidence="2" type="ORF">RZ71_09170</name>
</gene>
<reference evidence="2 3" key="1">
    <citation type="journal article" date="2015" name="Genome Biol. Evol.">
        <title>Functionally Structured Genomes in Lactobacillus kunkeei Colonizing the Honey Crop and Food Products of Honeybees and Stingless Bees.</title>
        <authorList>
            <person name="Tamarit D."/>
            <person name="Ellegaard K.M."/>
            <person name="Wikander J."/>
            <person name="Olofsson T."/>
            <person name="Vasquez A."/>
            <person name="Andersson S.G."/>
        </authorList>
    </citation>
    <scope>NUCLEOTIDE SEQUENCE [LARGE SCALE GENOMIC DNA]</scope>
    <source>
        <strain evidence="2 3">LAko</strain>
    </source>
</reference>
<keyword evidence="3" id="KW-1185">Reference proteome</keyword>
<accession>A0A0N0UVB9</accession>
<sequence>MSTTSKYKFDDCSYKSDLDNLKIPKFQRGLVWSKDKKEALLQTIHDGFPFGALLVYDTSSNGKESMLLLDGQQRLSTIIEYDENKFTYWAKLNPVKYKNLKDNINSIIGDESYYVDDKKLNEISDESFDLGSWTDELDDLRLGRSKKEQLRNLVISARDNVKEYIDLDSLRIPLIKYTGPREYLPMVFENLNKGGVPLSKYEVFNASWNDEYLKLPDNEYTREIISNVKNYYINMQDNGEFDVSDFSEDDITNSKRINLAEFARAFGEFTVERIPSLISKRDKDKAYNEIGYGLLAVICGVSNLKIMDIKDHINWIRDNITSILEKTSVISNKLNSVFDTLLKQIISYDVARNAKKGDYSTGLSGSFKILSYYANLWDADEKSTREILKNIPAYYVYDSFNYSWTGHGDSRLNDYYSKNSRRSYVTKLNKSDFISVFENWVKDNPGNRKTFSKEIKALITIHSNLTYMAGSIPSGEDYEFEHIIPKKWIVDKKTSQQPTNLSSIGNGMFLPKVTNNRKKDKTLYEFNGYDENKYEDFIDESSYPSNDTLEKAKEYAHYRDYDNINKIINGRTREVIQSISDHLFK</sequence>
<dbReference type="EMBL" id="JXCY01000002">
    <property type="protein sequence ID" value="KOY77018.1"/>
    <property type="molecule type" value="Genomic_DNA"/>
</dbReference>
<proteinExistence type="predicted"/>
<protein>
    <submittedName>
        <fullName evidence="2">PF03235 family protein</fullName>
    </submittedName>
</protein>
<dbReference type="Proteomes" id="UP000037778">
    <property type="component" value="Unassembled WGS sequence"/>
</dbReference>
<organism evidence="2 3">
    <name type="scientific">Apilactobacillus kunkeei</name>
    <dbReference type="NCBI Taxonomy" id="148814"/>
    <lineage>
        <taxon>Bacteria</taxon>
        <taxon>Bacillati</taxon>
        <taxon>Bacillota</taxon>
        <taxon>Bacilli</taxon>
        <taxon>Lactobacillales</taxon>
        <taxon>Lactobacillaceae</taxon>
        <taxon>Apilactobacillus</taxon>
    </lineage>
</organism>
<evidence type="ECO:0000259" key="1">
    <source>
        <dbReference type="Pfam" id="PF03235"/>
    </source>
</evidence>
<dbReference type="PATRIC" id="fig|148814.8.peg.111"/>
<name>A0A0N0UVB9_9LACO</name>